<dbReference type="Proteomes" id="UP001152622">
    <property type="component" value="Chromosome 1"/>
</dbReference>
<proteinExistence type="predicted"/>
<protein>
    <submittedName>
        <fullName evidence="1">Uncharacterized protein</fullName>
    </submittedName>
</protein>
<reference evidence="1" key="1">
    <citation type="journal article" date="2023" name="Science">
        <title>Genome structures resolve the early diversification of teleost fishes.</title>
        <authorList>
            <person name="Parey E."/>
            <person name="Louis A."/>
            <person name="Montfort J."/>
            <person name="Bouchez O."/>
            <person name="Roques C."/>
            <person name="Iampietro C."/>
            <person name="Lluch J."/>
            <person name="Castinel A."/>
            <person name="Donnadieu C."/>
            <person name="Desvignes T."/>
            <person name="Floi Bucao C."/>
            <person name="Jouanno E."/>
            <person name="Wen M."/>
            <person name="Mejri S."/>
            <person name="Dirks R."/>
            <person name="Jansen H."/>
            <person name="Henkel C."/>
            <person name="Chen W.J."/>
            <person name="Zahm M."/>
            <person name="Cabau C."/>
            <person name="Klopp C."/>
            <person name="Thompson A.W."/>
            <person name="Robinson-Rechavi M."/>
            <person name="Braasch I."/>
            <person name="Lecointre G."/>
            <person name="Bobe J."/>
            <person name="Postlethwait J.H."/>
            <person name="Berthelot C."/>
            <person name="Roest Crollius H."/>
            <person name="Guiguen Y."/>
        </authorList>
    </citation>
    <scope>NUCLEOTIDE SEQUENCE</scope>
    <source>
        <strain evidence="1">WJC10195</strain>
    </source>
</reference>
<dbReference type="EMBL" id="JAINUF010000001">
    <property type="protein sequence ID" value="KAJ8381053.1"/>
    <property type="molecule type" value="Genomic_DNA"/>
</dbReference>
<sequence>ERERECEWTLLIPASVVIILQNRAKYTNIFRWCRRKNRRKDRTIECSPSYTRPSLHVCSETEEERTSPTRIIVVS</sequence>
<comment type="caution">
    <text evidence="1">The sequence shown here is derived from an EMBL/GenBank/DDBJ whole genome shotgun (WGS) entry which is preliminary data.</text>
</comment>
<dbReference type="AlphaFoldDB" id="A0A9Q1GCD4"/>
<organism evidence="1 2">
    <name type="scientific">Synaphobranchus kaupii</name>
    <name type="common">Kaup's arrowtooth eel</name>
    <dbReference type="NCBI Taxonomy" id="118154"/>
    <lineage>
        <taxon>Eukaryota</taxon>
        <taxon>Metazoa</taxon>
        <taxon>Chordata</taxon>
        <taxon>Craniata</taxon>
        <taxon>Vertebrata</taxon>
        <taxon>Euteleostomi</taxon>
        <taxon>Actinopterygii</taxon>
        <taxon>Neopterygii</taxon>
        <taxon>Teleostei</taxon>
        <taxon>Anguilliformes</taxon>
        <taxon>Synaphobranchidae</taxon>
        <taxon>Synaphobranchus</taxon>
    </lineage>
</organism>
<keyword evidence="2" id="KW-1185">Reference proteome</keyword>
<evidence type="ECO:0000313" key="1">
    <source>
        <dbReference type="EMBL" id="KAJ8381053.1"/>
    </source>
</evidence>
<accession>A0A9Q1GCD4</accession>
<gene>
    <name evidence="1" type="ORF">SKAU_G00018310</name>
</gene>
<evidence type="ECO:0000313" key="2">
    <source>
        <dbReference type="Proteomes" id="UP001152622"/>
    </source>
</evidence>
<feature type="non-terminal residue" evidence="1">
    <location>
        <position position="1"/>
    </location>
</feature>
<name>A0A9Q1GCD4_SYNKA</name>